<dbReference type="Proteomes" id="UP000239874">
    <property type="component" value="Unassembled WGS sequence"/>
</dbReference>
<name>A0A2S6APM2_9NOCA</name>
<dbReference type="GO" id="GO:0043488">
    <property type="term" value="P:regulation of mRNA stability"/>
    <property type="evidence" value="ECO:0007669"/>
    <property type="project" value="TreeGrafter"/>
</dbReference>
<dbReference type="Pfam" id="PF00313">
    <property type="entry name" value="CSD"/>
    <property type="match status" value="1"/>
</dbReference>
<dbReference type="InterPro" id="IPR011129">
    <property type="entry name" value="CSD"/>
</dbReference>
<dbReference type="PANTHER" id="PTHR12962">
    <property type="entry name" value="CALCIUM-REGULATED HEAT STABLE PROTEIN CRHSP-24-RELATED"/>
    <property type="match status" value="1"/>
</dbReference>
<comment type="caution">
    <text evidence="4">The sequence shown here is derived from an EMBL/GenBank/DDBJ whole genome shotgun (WGS) entry which is preliminary data.</text>
</comment>
<dbReference type="InterPro" id="IPR002059">
    <property type="entry name" value="CSP_DNA-bd"/>
</dbReference>
<protein>
    <recommendedName>
        <fullName evidence="3">CSD domain-containing protein</fullName>
    </recommendedName>
</protein>
<dbReference type="SMART" id="SM00357">
    <property type="entry name" value="CSP"/>
    <property type="match status" value="1"/>
</dbReference>
<dbReference type="GO" id="GO:0005737">
    <property type="term" value="C:cytoplasm"/>
    <property type="evidence" value="ECO:0007669"/>
    <property type="project" value="TreeGrafter"/>
</dbReference>
<organism evidence="4 5">
    <name type="scientific">Nocardia nova</name>
    <dbReference type="NCBI Taxonomy" id="37330"/>
    <lineage>
        <taxon>Bacteria</taxon>
        <taxon>Bacillati</taxon>
        <taxon>Actinomycetota</taxon>
        <taxon>Actinomycetes</taxon>
        <taxon>Mycobacteriales</taxon>
        <taxon>Nocardiaceae</taxon>
        <taxon>Nocardia</taxon>
    </lineage>
</organism>
<evidence type="ECO:0000256" key="2">
    <source>
        <dbReference type="SAM" id="MobiDB-lite"/>
    </source>
</evidence>
<dbReference type="PANTHER" id="PTHR12962:SF1">
    <property type="entry name" value="COLD SHOCK DOMAIN-CONTAINING PROTEIN CG9705"/>
    <property type="match status" value="1"/>
</dbReference>
<dbReference type="SUPFAM" id="SSF50249">
    <property type="entry name" value="Nucleic acid-binding proteins"/>
    <property type="match status" value="1"/>
</dbReference>
<reference evidence="4 5" key="1">
    <citation type="submission" date="2018-02" db="EMBL/GenBank/DDBJ databases">
        <title>8 Nocardia nova and 1 Nocardia cyriacigeorgica strain used for evolution to TMP-SMX.</title>
        <authorList>
            <person name="Mehta H."/>
            <person name="Weng J."/>
            <person name="Shamoo Y."/>
        </authorList>
    </citation>
    <scope>NUCLEOTIDE SEQUENCE [LARGE SCALE GENOMIC DNA]</scope>
    <source>
        <strain evidence="4 5">MDA3139</strain>
    </source>
</reference>
<dbReference type="GO" id="GO:0003730">
    <property type="term" value="F:mRNA 3'-UTR binding"/>
    <property type="evidence" value="ECO:0007669"/>
    <property type="project" value="TreeGrafter"/>
</dbReference>
<proteinExistence type="predicted"/>
<dbReference type="PROSITE" id="PS51857">
    <property type="entry name" value="CSD_2"/>
    <property type="match status" value="1"/>
</dbReference>
<evidence type="ECO:0000259" key="3">
    <source>
        <dbReference type="PROSITE" id="PS51857"/>
    </source>
</evidence>
<dbReference type="InterPro" id="IPR012340">
    <property type="entry name" value="NA-bd_OB-fold"/>
</dbReference>
<feature type="region of interest" description="Disordered" evidence="2">
    <location>
        <begin position="78"/>
        <end position="97"/>
    </location>
</feature>
<dbReference type="CDD" id="cd04458">
    <property type="entry name" value="CSP_CDS"/>
    <property type="match status" value="1"/>
</dbReference>
<sequence>MARRDMKGAWSVKKGIMECYGRNRGYGFIAGGSREGNIFVHFSGLYDKGADPPAAGDTVTYDVVPSRNGRKAVNVRIVHQPTPASHQDHNTGGYRND</sequence>
<dbReference type="OrthoDB" id="4571413at2"/>
<evidence type="ECO:0000313" key="5">
    <source>
        <dbReference type="Proteomes" id="UP000239874"/>
    </source>
</evidence>
<gene>
    <name evidence="4" type="ORF">C5E45_16390</name>
</gene>
<evidence type="ECO:0000313" key="4">
    <source>
        <dbReference type="EMBL" id="PPJ37227.1"/>
    </source>
</evidence>
<dbReference type="EMBL" id="PSZC01000010">
    <property type="protein sequence ID" value="PPJ37227.1"/>
    <property type="molecule type" value="Genomic_DNA"/>
</dbReference>
<accession>A0A2S6APM2</accession>
<dbReference type="AlphaFoldDB" id="A0A2S6APM2"/>
<feature type="domain" description="CSD" evidence="3">
    <location>
        <begin position="12"/>
        <end position="77"/>
    </location>
</feature>
<keyword evidence="1" id="KW-0597">Phosphoprotein</keyword>
<evidence type="ECO:0000256" key="1">
    <source>
        <dbReference type="ARBA" id="ARBA00022553"/>
    </source>
</evidence>
<dbReference type="Gene3D" id="2.40.50.140">
    <property type="entry name" value="Nucleic acid-binding proteins"/>
    <property type="match status" value="1"/>
</dbReference>
<dbReference type="InterPro" id="IPR052069">
    <property type="entry name" value="Ca-reg_mRNA-binding_domain"/>
</dbReference>